<gene>
    <name evidence="1" type="ORF">L915_20128</name>
</gene>
<name>W2FQC8_PHYNI</name>
<organism evidence="1">
    <name type="scientific">Phytophthora nicotianae</name>
    <name type="common">Potato buckeye rot agent</name>
    <name type="synonym">Phytophthora parasitica</name>
    <dbReference type="NCBI Taxonomy" id="4792"/>
    <lineage>
        <taxon>Eukaryota</taxon>
        <taxon>Sar</taxon>
        <taxon>Stramenopiles</taxon>
        <taxon>Oomycota</taxon>
        <taxon>Peronosporomycetes</taxon>
        <taxon>Peronosporales</taxon>
        <taxon>Peronosporaceae</taxon>
        <taxon>Phytophthora</taxon>
    </lineage>
</organism>
<proteinExistence type="predicted"/>
<reference evidence="1" key="1">
    <citation type="submission" date="2013-11" db="EMBL/GenBank/DDBJ databases">
        <title>The Genome Sequence of Phytophthora parasitica CJ02B3.</title>
        <authorList>
            <consortium name="The Broad Institute Genomics Platform"/>
            <person name="Russ C."/>
            <person name="Tyler B."/>
            <person name="Panabieres F."/>
            <person name="Shan W."/>
            <person name="Tripathy S."/>
            <person name="Grunwald N."/>
            <person name="Machado M."/>
            <person name="Johnson C.S."/>
            <person name="Arredondo F."/>
            <person name="Hong C."/>
            <person name="Coffey M."/>
            <person name="Young S.K."/>
            <person name="Zeng Q."/>
            <person name="Gargeya S."/>
            <person name="Fitzgerald M."/>
            <person name="Abouelleil A."/>
            <person name="Alvarado L."/>
            <person name="Chapman S.B."/>
            <person name="Gainer-Dewar J."/>
            <person name="Goldberg J."/>
            <person name="Griggs A."/>
            <person name="Gujja S."/>
            <person name="Hansen M."/>
            <person name="Howarth C."/>
            <person name="Imamovic A."/>
            <person name="Ireland A."/>
            <person name="Larimer J."/>
            <person name="McCowan C."/>
            <person name="Murphy C."/>
            <person name="Pearson M."/>
            <person name="Poon T.W."/>
            <person name="Priest M."/>
            <person name="Roberts A."/>
            <person name="Saif S."/>
            <person name="Shea T."/>
            <person name="Sykes S."/>
            <person name="Wortman J."/>
            <person name="Nusbaum C."/>
            <person name="Birren B."/>
        </authorList>
    </citation>
    <scope>NUCLEOTIDE SEQUENCE [LARGE SCALE GENOMIC DNA]</scope>
    <source>
        <strain evidence="1">CJ02B3</strain>
    </source>
</reference>
<accession>W2FQC8</accession>
<evidence type="ECO:0000313" key="1">
    <source>
        <dbReference type="EMBL" id="ETK72869.1"/>
    </source>
</evidence>
<dbReference type="Proteomes" id="UP000053236">
    <property type="component" value="Unassembled WGS sequence"/>
</dbReference>
<dbReference type="AlphaFoldDB" id="W2FQC8"/>
<dbReference type="EMBL" id="KI689480">
    <property type="protein sequence ID" value="ETK72869.1"/>
    <property type="molecule type" value="Genomic_DNA"/>
</dbReference>
<dbReference type="VEuPathDB" id="FungiDB:PPTG_05998"/>
<sequence length="82" mass="9017">MARDDNRKVSDGSVQYVASAEEAENFSELGNAQTVVAAKPRSKNRSGKRKSVFWDKDAVIEGKTSIRFVLNWLTTQDEGGAP</sequence>
<protein>
    <submittedName>
        <fullName evidence="1">Uncharacterized protein</fullName>
    </submittedName>
</protein>